<dbReference type="PATRIC" id="fig|749414.3.peg.7149"/>
<keyword evidence="3" id="KW-1185">Reference proteome</keyword>
<organism evidence="2 3">
    <name type="scientific">Streptomyces bingchenggensis (strain BCW-1)</name>
    <dbReference type="NCBI Taxonomy" id="749414"/>
    <lineage>
        <taxon>Bacteria</taxon>
        <taxon>Bacillati</taxon>
        <taxon>Actinomycetota</taxon>
        <taxon>Actinomycetes</taxon>
        <taxon>Kitasatosporales</taxon>
        <taxon>Streptomycetaceae</taxon>
        <taxon>Streptomyces</taxon>
    </lineage>
</organism>
<reference evidence="2 3" key="1">
    <citation type="journal article" date="2010" name="J. Bacteriol.">
        <title>Genome sequence of the milbemycin-producing bacterium Streptomyces bingchenggensis.</title>
        <authorList>
            <person name="Wang X.J."/>
            <person name="Yan Y.J."/>
            <person name="Zhang B."/>
            <person name="An J."/>
            <person name="Wang J.J."/>
            <person name="Tian J."/>
            <person name="Jiang L."/>
            <person name="Chen Y.H."/>
            <person name="Huang S.X."/>
            <person name="Yin M."/>
            <person name="Zhang J."/>
            <person name="Gao A.L."/>
            <person name="Liu C.X."/>
            <person name="Zhu Z.X."/>
            <person name="Xiang W.S."/>
        </authorList>
    </citation>
    <scope>NUCLEOTIDE SEQUENCE [LARGE SCALE GENOMIC DNA]</scope>
    <source>
        <strain evidence="2 3">BCW-1</strain>
    </source>
</reference>
<accession>D7C1K7</accession>
<dbReference type="AlphaFoldDB" id="D7C1K7"/>
<name>D7C1K7_STRBB</name>
<gene>
    <name evidence="2" type="ordered locus">SBI_06952</name>
</gene>
<evidence type="ECO:0000313" key="3">
    <source>
        <dbReference type="Proteomes" id="UP000000377"/>
    </source>
</evidence>
<feature type="region of interest" description="Disordered" evidence="1">
    <location>
        <begin position="55"/>
        <end position="82"/>
    </location>
</feature>
<dbReference type="EMBL" id="CP002047">
    <property type="protein sequence ID" value="ADI10072.1"/>
    <property type="molecule type" value="Genomic_DNA"/>
</dbReference>
<dbReference type="KEGG" id="sbh:SBI_06952"/>
<sequence>MPPAPHHFRAAAAAEPVRGAGRPSRVLLVSLRRAVSASLLAASLTTLSTACGQQHAAVSVPPNHRADGGTPSSPPGTPYRQGRVDSRLAYFTSAPGSVRQVRAVLRGPDELKAFARLFRGRAQEIIDRAGATDFTRTTLVGWSATTGCAQWPSATLHRAGDTLKPIAGPHPEPPPECYAPFHVIAVFEVPRDRLPVQPRFAD</sequence>
<protein>
    <submittedName>
        <fullName evidence="2">Uncharacterized protein</fullName>
    </submittedName>
</protein>
<proteinExistence type="predicted"/>
<evidence type="ECO:0000313" key="2">
    <source>
        <dbReference type="EMBL" id="ADI10072.1"/>
    </source>
</evidence>
<dbReference type="HOGENOM" id="CLU_1353956_0_0_11"/>
<dbReference type="Proteomes" id="UP000000377">
    <property type="component" value="Chromosome"/>
</dbReference>
<dbReference type="STRING" id="749414.SBI_06952"/>
<evidence type="ECO:0000256" key="1">
    <source>
        <dbReference type="SAM" id="MobiDB-lite"/>
    </source>
</evidence>
<dbReference type="eggNOG" id="ENOG5031URT">
    <property type="taxonomic scope" value="Bacteria"/>
</dbReference>